<reference evidence="1 2" key="1">
    <citation type="journal article" date="2010" name="Nature">
        <title>Genome sequencing and analysis of the model grass Brachypodium distachyon.</title>
        <authorList>
            <consortium name="International Brachypodium Initiative"/>
        </authorList>
    </citation>
    <scope>NUCLEOTIDE SEQUENCE [LARGE SCALE GENOMIC DNA]</scope>
    <source>
        <strain evidence="1 2">Bd21</strain>
    </source>
</reference>
<accession>A0A2K2CKX4</accession>
<dbReference type="PANTHER" id="PTHR46146:SF9">
    <property type="entry name" value="OS06G0151700 PROTEIN"/>
    <property type="match status" value="1"/>
</dbReference>
<gene>
    <name evidence="1" type="ORF">BRADI_4g06768v3</name>
</gene>
<dbReference type="AlphaFoldDB" id="A0A2K2CKX4"/>
<keyword evidence="3" id="KW-1185">Reference proteome</keyword>
<dbReference type="PANTHER" id="PTHR46146">
    <property type="entry name" value="SERINE/THREONINE-PROTEIN KINASE-LIKE PROTEIN CCR4"/>
    <property type="match status" value="1"/>
</dbReference>
<dbReference type="Gene3D" id="1.20.930.20">
    <property type="entry name" value="Adaptor protein Cbl, N-terminal domain"/>
    <property type="match status" value="1"/>
</dbReference>
<dbReference type="ExpressionAtlas" id="A0A2K2CKX4">
    <property type="expression patterns" value="baseline"/>
</dbReference>
<organism evidence="1">
    <name type="scientific">Brachypodium distachyon</name>
    <name type="common">Purple false brome</name>
    <name type="synonym">Trachynia distachya</name>
    <dbReference type="NCBI Taxonomy" id="15368"/>
    <lineage>
        <taxon>Eukaryota</taxon>
        <taxon>Viridiplantae</taxon>
        <taxon>Streptophyta</taxon>
        <taxon>Embryophyta</taxon>
        <taxon>Tracheophyta</taxon>
        <taxon>Spermatophyta</taxon>
        <taxon>Magnoliopsida</taxon>
        <taxon>Liliopsida</taxon>
        <taxon>Poales</taxon>
        <taxon>Poaceae</taxon>
        <taxon>BOP clade</taxon>
        <taxon>Pooideae</taxon>
        <taxon>Stipodae</taxon>
        <taxon>Brachypodieae</taxon>
        <taxon>Brachypodium</taxon>
    </lineage>
</organism>
<dbReference type="EnsemblPlants" id="PNT62671">
    <property type="protein sequence ID" value="PNT62671"/>
    <property type="gene ID" value="BRADI_4g06768v3"/>
</dbReference>
<evidence type="ECO:0000313" key="2">
    <source>
        <dbReference type="EnsemblPlants" id="PNT62671"/>
    </source>
</evidence>
<dbReference type="EnsemblPlants" id="PNT62672">
    <property type="protein sequence ID" value="PNT62672"/>
    <property type="gene ID" value="BRADI_4g06768v3"/>
</dbReference>
<dbReference type="EMBL" id="CM000883">
    <property type="protein sequence ID" value="PNT62671.1"/>
    <property type="molecule type" value="Genomic_DNA"/>
</dbReference>
<dbReference type="InParanoid" id="A0A2K2CKX4"/>
<dbReference type="InterPro" id="IPR036537">
    <property type="entry name" value="Adaptor_Cbl_N_dom_sf"/>
</dbReference>
<dbReference type="Proteomes" id="UP000008810">
    <property type="component" value="Chromosome 4"/>
</dbReference>
<dbReference type="EMBL" id="CM000883">
    <property type="protein sequence ID" value="PNT62672.1"/>
    <property type="molecule type" value="Genomic_DNA"/>
</dbReference>
<reference evidence="2" key="3">
    <citation type="submission" date="2018-08" db="UniProtKB">
        <authorList>
            <consortium name="EnsemblPlants"/>
        </authorList>
    </citation>
    <scope>IDENTIFICATION</scope>
    <source>
        <strain evidence="2">cv. Bd21</strain>
    </source>
</reference>
<sequence length="104" mass="11384">MDWAESGGDGADIGGLISMIMKAALTARQNRRECDQLARRILMIRELLPHLQLQDPRAIDHLAQTAACCVQMEGKERPDISDVVASLEMALELIGNDGTDQPVN</sequence>
<protein>
    <submittedName>
        <fullName evidence="1 2">Uncharacterized protein</fullName>
    </submittedName>
</protein>
<name>A0A2K2CKX4_BRADI</name>
<dbReference type="Gramene" id="PNT62671">
    <property type="protein sequence ID" value="PNT62671"/>
    <property type="gene ID" value="BRADI_4g06768v3"/>
</dbReference>
<evidence type="ECO:0000313" key="1">
    <source>
        <dbReference type="EMBL" id="PNT62672.1"/>
    </source>
</evidence>
<evidence type="ECO:0000313" key="3">
    <source>
        <dbReference type="Proteomes" id="UP000008810"/>
    </source>
</evidence>
<dbReference type="Gramene" id="PNT62672">
    <property type="protein sequence ID" value="PNT62672"/>
    <property type="gene ID" value="BRADI_4g06768v3"/>
</dbReference>
<dbReference type="GO" id="GO:0007166">
    <property type="term" value="P:cell surface receptor signaling pathway"/>
    <property type="evidence" value="ECO:0007669"/>
    <property type="project" value="InterPro"/>
</dbReference>
<reference evidence="1" key="2">
    <citation type="submission" date="2017-06" db="EMBL/GenBank/DDBJ databases">
        <title>WGS assembly of Brachypodium distachyon.</title>
        <authorList>
            <consortium name="The International Brachypodium Initiative"/>
            <person name="Lucas S."/>
            <person name="Harmon-Smith M."/>
            <person name="Lail K."/>
            <person name="Tice H."/>
            <person name="Grimwood J."/>
            <person name="Bruce D."/>
            <person name="Barry K."/>
            <person name="Shu S."/>
            <person name="Lindquist E."/>
            <person name="Wang M."/>
            <person name="Pitluck S."/>
            <person name="Vogel J.P."/>
            <person name="Garvin D.F."/>
            <person name="Mockler T.C."/>
            <person name="Schmutz J."/>
            <person name="Rokhsar D."/>
            <person name="Bevan M.W."/>
        </authorList>
    </citation>
    <scope>NUCLEOTIDE SEQUENCE</scope>
    <source>
        <strain evidence="1">Bd21</strain>
    </source>
</reference>
<proteinExistence type="predicted"/>
<dbReference type="OrthoDB" id="61110at2759"/>